<gene>
    <name evidence="7" type="ORF">HZS61_007265</name>
</gene>
<dbReference type="InterPro" id="IPR029058">
    <property type="entry name" value="AB_hydrolase_fold"/>
</dbReference>
<accession>A0A8H6G843</accession>
<evidence type="ECO:0000256" key="2">
    <source>
        <dbReference type="ARBA" id="ARBA00004240"/>
    </source>
</evidence>
<dbReference type="SUPFAM" id="SSF53474">
    <property type="entry name" value="alpha/beta-Hydrolases"/>
    <property type="match status" value="1"/>
</dbReference>
<evidence type="ECO:0000256" key="4">
    <source>
        <dbReference type="ARBA" id="ARBA00022824"/>
    </source>
</evidence>
<keyword evidence="4" id="KW-0256">Endoplasmic reticulum</keyword>
<dbReference type="InterPro" id="IPR052374">
    <property type="entry name" value="SERAC1"/>
</dbReference>
<protein>
    <recommendedName>
        <fullName evidence="9">DUF676 domain-containing protein</fullName>
    </recommendedName>
</protein>
<evidence type="ECO:0000313" key="8">
    <source>
        <dbReference type="Proteomes" id="UP000593570"/>
    </source>
</evidence>
<comment type="subcellular location">
    <subcellularLocation>
        <location evidence="2">Endoplasmic reticulum</location>
    </subcellularLocation>
    <subcellularLocation>
        <location evidence="3">Membrane</location>
    </subcellularLocation>
    <subcellularLocation>
        <location evidence="1">Mitochondrion</location>
    </subcellularLocation>
</comment>
<comment type="caution">
    <text evidence="7">The sequence shown here is derived from an EMBL/GenBank/DDBJ whole genome shotgun (WGS) entry which is preliminary data.</text>
</comment>
<evidence type="ECO:0000256" key="5">
    <source>
        <dbReference type="ARBA" id="ARBA00023128"/>
    </source>
</evidence>
<evidence type="ECO:0000256" key="6">
    <source>
        <dbReference type="ARBA" id="ARBA00023136"/>
    </source>
</evidence>
<organism evidence="7 8">
    <name type="scientific">Fusarium oxysporum f. sp. conglutinans</name>
    <dbReference type="NCBI Taxonomy" id="100902"/>
    <lineage>
        <taxon>Eukaryota</taxon>
        <taxon>Fungi</taxon>
        <taxon>Dikarya</taxon>
        <taxon>Ascomycota</taxon>
        <taxon>Pezizomycotina</taxon>
        <taxon>Sordariomycetes</taxon>
        <taxon>Hypocreomycetidae</taxon>
        <taxon>Hypocreales</taxon>
        <taxon>Nectriaceae</taxon>
        <taxon>Fusarium</taxon>
        <taxon>Fusarium oxysporum species complex</taxon>
    </lineage>
</organism>
<evidence type="ECO:0000256" key="1">
    <source>
        <dbReference type="ARBA" id="ARBA00004173"/>
    </source>
</evidence>
<dbReference type="PANTHER" id="PTHR48182:SF2">
    <property type="entry name" value="PROTEIN SERAC1"/>
    <property type="match status" value="1"/>
</dbReference>
<evidence type="ECO:0008006" key="9">
    <source>
        <dbReference type="Google" id="ProtNLM"/>
    </source>
</evidence>
<dbReference type="AlphaFoldDB" id="A0A8H6G843"/>
<keyword evidence="5" id="KW-0496">Mitochondrion</keyword>
<reference evidence="7 8" key="1">
    <citation type="journal article" date="2020" name="bioRxiv">
        <title>A chromosome-scale genome assembly for the Fusarium oxysporum strain Fo5176 to establish a model Arabidopsis-fungal pathosystem.</title>
        <authorList>
            <person name="Fokkens L."/>
            <person name="Guo L."/>
            <person name="Dora S."/>
            <person name="Wang B."/>
            <person name="Ye K."/>
            <person name="Sanchez-Rodriguez C."/>
            <person name="Croll D."/>
        </authorList>
    </citation>
    <scope>NUCLEOTIDE SEQUENCE [LARGE SCALE GENOMIC DNA]</scope>
    <source>
        <strain evidence="7 8">Fo5176</strain>
    </source>
</reference>
<dbReference type="GO" id="GO:0005783">
    <property type="term" value="C:endoplasmic reticulum"/>
    <property type="evidence" value="ECO:0007669"/>
    <property type="project" value="UniProtKB-SubCell"/>
</dbReference>
<dbReference type="GO" id="GO:0005739">
    <property type="term" value="C:mitochondrion"/>
    <property type="evidence" value="ECO:0007669"/>
    <property type="project" value="UniProtKB-SubCell"/>
</dbReference>
<dbReference type="Gene3D" id="3.40.50.1820">
    <property type="entry name" value="alpha/beta hydrolase"/>
    <property type="match status" value="1"/>
</dbReference>
<keyword evidence="6" id="KW-0472">Membrane</keyword>
<evidence type="ECO:0000256" key="3">
    <source>
        <dbReference type="ARBA" id="ARBA00004370"/>
    </source>
</evidence>
<name>A0A8H6G843_FUSOX</name>
<evidence type="ECO:0000313" key="7">
    <source>
        <dbReference type="EMBL" id="KAF6513007.1"/>
    </source>
</evidence>
<proteinExistence type="predicted"/>
<dbReference type="GO" id="GO:0016020">
    <property type="term" value="C:membrane"/>
    <property type="evidence" value="ECO:0007669"/>
    <property type="project" value="UniProtKB-SubCell"/>
</dbReference>
<sequence length="516" mass="57344">MPAANVLIPIYAPLSPAAKTDIVVVHGMNPLGNANHEEDVWTDKTTGTNWVQTLLPKATPTARILAYQYNANIVFGSSIPGVAGQARNLLECLKLKRESNPLRPILWIAHSLGGIIVKEALTIANREYQAYPTISSFTNAIFFLAVPHNGSPYASCGVFASTIAQAFTFQPDNSYLASVVPGSDYNKELNSRFQPLLQHYKFYTWIEGRPVPNIGLIVPEDSAKLGLSAPHEVCRFTERNHRNICQFSDENDLEWLVLSANISKAASDATTSFNYSPTLNRFQDLLEVKHHCAPYAGGVSEATNEAQTIVETMNMFQNSPELLEMERRAGSASEAALSLAKLLLAVITPIIHFLSSSPVAALGSLLLSTLLVALPDKNELLEKAEEGRQAEETIMEVEDWAIEMLNGQQRAALLASDHLQQAVDRIELQDTHEEHCLLLAKARLLQQEIQTLVMRNTQNIHERQIKYQRAERVVKRIQDVKKEVEGKDKKETYKHLAGQVTLFRKSGWCPEACVIL</sequence>
<dbReference type="EMBL" id="JACDXP010000018">
    <property type="protein sequence ID" value="KAF6513007.1"/>
    <property type="molecule type" value="Genomic_DNA"/>
</dbReference>
<dbReference type="Proteomes" id="UP000593570">
    <property type="component" value="Unassembled WGS sequence"/>
</dbReference>
<dbReference type="PANTHER" id="PTHR48182">
    <property type="entry name" value="PROTEIN SERAC1"/>
    <property type="match status" value="1"/>
</dbReference>